<evidence type="ECO:0000313" key="3">
    <source>
        <dbReference type="EMBL" id="CBH75449.1"/>
    </source>
</evidence>
<feature type="region of interest" description="Disordered" evidence="2">
    <location>
        <begin position="384"/>
        <end position="576"/>
    </location>
</feature>
<organism evidence="3">
    <name type="scientific">mine drainage metagenome</name>
    <dbReference type="NCBI Taxonomy" id="410659"/>
    <lineage>
        <taxon>unclassified sequences</taxon>
        <taxon>metagenomes</taxon>
        <taxon>ecological metagenomes</taxon>
    </lineage>
</organism>
<dbReference type="Gene3D" id="3.20.20.140">
    <property type="entry name" value="Metal-dependent hydrolases"/>
    <property type="match status" value="1"/>
</dbReference>
<feature type="compositionally biased region" description="Basic residues" evidence="2">
    <location>
        <begin position="558"/>
        <end position="576"/>
    </location>
</feature>
<evidence type="ECO:0000256" key="1">
    <source>
        <dbReference type="ARBA" id="ARBA00022801"/>
    </source>
</evidence>
<dbReference type="GO" id="GO:0004401">
    <property type="term" value="F:histidinol-phosphatase activity"/>
    <property type="evidence" value="ECO:0007669"/>
    <property type="project" value="UniProtKB-EC"/>
</dbReference>
<dbReference type="GO" id="GO:0005737">
    <property type="term" value="C:cytoplasm"/>
    <property type="evidence" value="ECO:0007669"/>
    <property type="project" value="TreeGrafter"/>
</dbReference>
<feature type="compositionally biased region" description="Basic and acidic residues" evidence="2">
    <location>
        <begin position="384"/>
        <end position="398"/>
    </location>
</feature>
<dbReference type="SUPFAM" id="SSF89550">
    <property type="entry name" value="PHP domain-like"/>
    <property type="match status" value="1"/>
</dbReference>
<proteinExistence type="predicted"/>
<dbReference type="InterPro" id="IPR016195">
    <property type="entry name" value="Pol/histidinol_Pase-like"/>
</dbReference>
<reference evidence="3" key="1">
    <citation type="submission" date="2009-10" db="EMBL/GenBank/DDBJ databases">
        <title>Diversity of trophic interactions inside an arsenic-rich microbial ecosystem.</title>
        <authorList>
            <person name="Bertin P.N."/>
            <person name="Heinrich-Salmeron A."/>
            <person name="Pelletier E."/>
            <person name="Goulhen-Chollet F."/>
            <person name="Arsene-Ploetze F."/>
            <person name="Gallien S."/>
            <person name="Calteau A."/>
            <person name="Vallenet D."/>
            <person name="Casiot C."/>
            <person name="Chane-Woon-Ming B."/>
            <person name="Giloteaux L."/>
            <person name="Barakat M."/>
            <person name="Bonnefoy V."/>
            <person name="Bruneel O."/>
            <person name="Chandler M."/>
            <person name="Cleiss J."/>
            <person name="Duran R."/>
            <person name="Elbaz-Poulichet F."/>
            <person name="Fonknechten N."/>
            <person name="Lauga B."/>
            <person name="Mornico D."/>
            <person name="Ortet P."/>
            <person name="Schaeffer C."/>
            <person name="Siguier P."/>
            <person name="Alexander Thil Smith A."/>
            <person name="Van Dorsselaer A."/>
            <person name="Weissenbach J."/>
            <person name="Medigue C."/>
            <person name="Le Paslier D."/>
        </authorList>
    </citation>
    <scope>NUCLEOTIDE SEQUENCE</scope>
</reference>
<feature type="compositionally biased region" description="Pro residues" evidence="2">
    <location>
        <begin position="435"/>
        <end position="444"/>
    </location>
</feature>
<dbReference type="PANTHER" id="PTHR21039">
    <property type="entry name" value="HISTIDINOL PHOSPHATASE-RELATED"/>
    <property type="match status" value="1"/>
</dbReference>
<evidence type="ECO:0000256" key="2">
    <source>
        <dbReference type="SAM" id="MobiDB-lite"/>
    </source>
</evidence>
<accession>E6PG61</accession>
<name>E6PG61_9ZZZZ</name>
<dbReference type="InterPro" id="IPR010140">
    <property type="entry name" value="Histidinol_P_phosphatase_HisJ"/>
</dbReference>
<protein>
    <submittedName>
        <fullName evidence="3">Putative Histidinol-phosphatase</fullName>
        <ecNumber evidence="3">3.1.3.15</ecNumber>
    </submittedName>
</protein>
<gene>
    <name evidence="3" type="ORF">CARN1_1466</name>
</gene>
<comment type="caution">
    <text evidence="3">The sequence shown here is derived from an EMBL/GenBank/DDBJ whole genome shotgun (WGS) entry which is preliminary data.</text>
</comment>
<sequence>MDTSRSEGSRTLKDTETQLAIAAIPDVHGHAKGEHRAFSEERPLPYSARMLFLWFYHACRRGSPRFLMVSDHVNFLTFEDPGAINTVRRALKLALAGDVYGAAETAVVDVAHATIVSDALRRGMRFSIGAEVDNDPRSRPDVANIIDAMRPDGIIRSIHFVPIEHPEKGADWLWAFDNPEFAHLLDGVGAERLWELYTHRLFEDISTLPTHIVGHFYVAATFGAWPDREKLESYEDRLLDICKERGIAIEINLRFFYREGVAPEQRDLMLAAYTRLMRKASAAGVSIAIGSDAHSPKDQGNGFDRIIEILRELEINEVVFPIGGRLAKVALRASREHIERAKRVEIPQPGTSIAGFSRAELGLPEIDEEEERRLAELRARNVRDVGSKRRAGSPERATKSPSAGSPETARGARSSPKRTAPAKPAKESPKAKPSSAPPPEPKAPAKPATKAPAKPAAKAPAKPAAKAPAKPAAKAPAKPAAKAPAKPAAKAPAKPAAKAPAKPAAKAPAKPAAKAPAKPAAKKPAPKKAAPAKVAVKKSTPAKPAAKRPAVRPAAKPIAKKTAGKKTASAKKSKRR</sequence>
<dbReference type="GO" id="GO:0000105">
    <property type="term" value="P:L-histidine biosynthetic process"/>
    <property type="evidence" value="ECO:0007669"/>
    <property type="project" value="InterPro"/>
</dbReference>
<feature type="compositionally biased region" description="Low complexity" evidence="2">
    <location>
        <begin position="445"/>
        <end position="519"/>
    </location>
</feature>
<keyword evidence="1 3" id="KW-0378">Hydrolase</keyword>
<dbReference type="PANTHER" id="PTHR21039:SF0">
    <property type="entry name" value="HISTIDINOL-PHOSPHATASE"/>
    <property type="match status" value="1"/>
</dbReference>
<dbReference type="AlphaFoldDB" id="E6PG61"/>
<feature type="compositionally biased region" description="Low complexity" evidence="2">
    <location>
        <begin position="527"/>
        <end position="544"/>
    </location>
</feature>
<dbReference type="EMBL" id="CABL01000008">
    <property type="protein sequence ID" value="CBH75449.1"/>
    <property type="molecule type" value="Genomic_DNA"/>
</dbReference>
<dbReference type="EC" id="3.1.3.15" evidence="3"/>